<feature type="chain" id="PRO_5039695756" evidence="14">
    <location>
        <begin position="18"/>
        <end position="354"/>
    </location>
</feature>
<keyword evidence="11" id="KW-0393">Immunoglobulin domain</keyword>
<dbReference type="AlphaFoldDB" id="A0A9B0TJC9"/>
<name>A0A9B0TJC9_CHRAS</name>
<evidence type="ECO:0000256" key="13">
    <source>
        <dbReference type="SAM" id="Phobius"/>
    </source>
</evidence>
<keyword evidence="13" id="KW-1133">Transmembrane helix</keyword>
<keyword evidence="9" id="KW-0325">Glycoprotein</keyword>
<dbReference type="RefSeq" id="XP_006861805.1">
    <property type="nucleotide sequence ID" value="XM_006861743.1"/>
</dbReference>
<keyword evidence="5" id="KW-0399">Innate immunity</keyword>
<dbReference type="OrthoDB" id="8890485at2759"/>
<dbReference type="InterPro" id="IPR011162">
    <property type="entry name" value="MHC_I/II-like_Ag-recog"/>
</dbReference>
<dbReference type="GO" id="GO:0001916">
    <property type="term" value="P:positive regulation of T cell mediated cytotoxicity"/>
    <property type="evidence" value="ECO:0007669"/>
    <property type="project" value="TreeGrafter"/>
</dbReference>
<dbReference type="InterPro" id="IPR011161">
    <property type="entry name" value="MHC_I-like_Ag-recog"/>
</dbReference>
<feature type="transmembrane region" description="Helical" evidence="13">
    <location>
        <begin position="322"/>
        <end position="344"/>
    </location>
</feature>
<dbReference type="GO" id="GO:0030883">
    <property type="term" value="F:endogenous lipid antigen binding"/>
    <property type="evidence" value="ECO:0007669"/>
    <property type="project" value="TreeGrafter"/>
</dbReference>
<dbReference type="InterPro" id="IPR037055">
    <property type="entry name" value="MHC_I-like_Ag-recog_sf"/>
</dbReference>
<feature type="signal peptide" evidence="14">
    <location>
        <begin position="1"/>
        <end position="17"/>
    </location>
</feature>
<evidence type="ECO:0000256" key="9">
    <source>
        <dbReference type="ARBA" id="ARBA00023180"/>
    </source>
</evidence>
<dbReference type="GO" id="GO:0045087">
    <property type="term" value="P:innate immune response"/>
    <property type="evidence" value="ECO:0007669"/>
    <property type="project" value="UniProtKB-KW"/>
</dbReference>
<evidence type="ECO:0000256" key="5">
    <source>
        <dbReference type="ARBA" id="ARBA00022588"/>
    </source>
</evidence>
<evidence type="ECO:0000313" key="16">
    <source>
        <dbReference type="Proteomes" id="UP000504623"/>
    </source>
</evidence>
<evidence type="ECO:0000256" key="12">
    <source>
        <dbReference type="ARBA" id="ARBA00037531"/>
    </source>
</evidence>
<evidence type="ECO:0000256" key="7">
    <source>
        <dbReference type="ARBA" id="ARBA00022859"/>
    </source>
</evidence>
<keyword evidence="10" id="KW-0458">Lysosome</keyword>
<dbReference type="FunFam" id="3.30.500.10:FF:000002">
    <property type="entry name" value="Antigen-presenting glycoprotein CD1d1"/>
    <property type="match status" value="1"/>
</dbReference>
<dbReference type="InterPro" id="IPR036179">
    <property type="entry name" value="Ig-like_dom_sf"/>
</dbReference>
<dbReference type="SMART" id="SM00407">
    <property type="entry name" value="IGc1"/>
    <property type="match status" value="1"/>
</dbReference>
<comment type="subcellular location">
    <subcellularLocation>
        <location evidence="1">Cell membrane</location>
        <topology evidence="1">Single-pass type I membrane protein</topology>
    </subcellularLocation>
    <subcellularLocation>
        <location evidence="2">Endosome membrane</location>
    </subcellularLocation>
    <subcellularLocation>
        <location evidence="3">Lysosome membrane</location>
    </subcellularLocation>
</comment>
<dbReference type="GO" id="GO:0048007">
    <property type="term" value="P:antigen processing and presentation, exogenous lipid antigen via MHC class Ib"/>
    <property type="evidence" value="ECO:0007669"/>
    <property type="project" value="TreeGrafter"/>
</dbReference>
<evidence type="ECO:0000256" key="2">
    <source>
        <dbReference type="ARBA" id="ARBA00004608"/>
    </source>
</evidence>
<evidence type="ECO:0000256" key="14">
    <source>
        <dbReference type="SAM" id="SignalP"/>
    </source>
</evidence>
<protein>
    <submittedName>
        <fullName evidence="17">Antigen-presenting glycoprotein CD1d</fullName>
    </submittedName>
</protein>
<evidence type="ECO:0000256" key="11">
    <source>
        <dbReference type="ARBA" id="ARBA00023319"/>
    </source>
</evidence>
<dbReference type="GeneID" id="102824706"/>
<dbReference type="FunFam" id="2.60.40.10:FF:000254">
    <property type="entry name" value="Antigen-presenting glycoprotein CD1d1"/>
    <property type="match status" value="1"/>
</dbReference>
<dbReference type="CDD" id="cd21029">
    <property type="entry name" value="IgC1_CD1"/>
    <property type="match status" value="1"/>
</dbReference>
<dbReference type="Gene3D" id="3.30.500.10">
    <property type="entry name" value="MHC class I-like antigen recognition-like"/>
    <property type="match status" value="1"/>
</dbReference>
<dbReference type="PANTHER" id="PTHR16675">
    <property type="entry name" value="MHC CLASS I-RELATED"/>
    <property type="match status" value="1"/>
</dbReference>
<dbReference type="GO" id="GO:0071723">
    <property type="term" value="F:lipopeptide binding"/>
    <property type="evidence" value="ECO:0007669"/>
    <property type="project" value="TreeGrafter"/>
</dbReference>
<evidence type="ECO:0000256" key="6">
    <source>
        <dbReference type="ARBA" id="ARBA00022753"/>
    </source>
</evidence>
<organism evidence="16 17">
    <name type="scientific">Chrysochloris asiatica</name>
    <name type="common">Cape golden mole</name>
    <dbReference type="NCBI Taxonomy" id="185453"/>
    <lineage>
        <taxon>Eukaryota</taxon>
        <taxon>Metazoa</taxon>
        <taxon>Chordata</taxon>
        <taxon>Craniata</taxon>
        <taxon>Vertebrata</taxon>
        <taxon>Euteleostomi</taxon>
        <taxon>Mammalia</taxon>
        <taxon>Eutheria</taxon>
        <taxon>Afrotheria</taxon>
        <taxon>Chrysochloridae</taxon>
        <taxon>Chrysochlorinae</taxon>
        <taxon>Chrysochloris</taxon>
    </lineage>
</organism>
<keyword evidence="4" id="KW-1003">Cell membrane</keyword>
<evidence type="ECO:0000259" key="15">
    <source>
        <dbReference type="PROSITE" id="PS50835"/>
    </source>
</evidence>
<evidence type="ECO:0000256" key="10">
    <source>
        <dbReference type="ARBA" id="ARBA00023228"/>
    </source>
</evidence>
<dbReference type="SUPFAM" id="SSF48726">
    <property type="entry name" value="Immunoglobulin"/>
    <property type="match status" value="1"/>
</dbReference>
<feature type="domain" description="Ig-like" evidence="15">
    <location>
        <begin position="205"/>
        <end position="305"/>
    </location>
</feature>
<dbReference type="InterPro" id="IPR003597">
    <property type="entry name" value="Ig_C1-set"/>
</dbReference>
<dbReference type="CTD" id="912"/>
<dbReference type="GO" id="GO:0010008">
    <property type="term" value="C:endosome membrane"/>
    <property type="evidence" value="ECO:0007669"/>
    <property type="project" value="UniProtKB-SubCell"/>
</dbReference>
<keyword evidence="14" id="KW-0732">Signal</keyword>
<gene>
    <name evidence="17" type="primary">CD1D</name>
</gene>
<dbReference type="GO" id="GO:0009897">
    <property type="term" value="C:external side of plasma membrane"/>
    <property type="evidence" value="ECO:0007669"/>
    <property type="project" value="TreeGrafter"/>
</dbReference>
<keyword evidence="13" id="KW-0812">Transmembrane</keyword>
<dbReference type="InterPro" id="IPR007110">
    <property type="entry name" value="Ig-like_dom"/>
</dbReference>
<keyword evidence="6" id="KW-0967">Endosome</keyword>
<dbReference type="Pfam" id="PF16497">
    <property type="entry name" value="MHC_I_3"/>
    <property type="match status" value="1"/>
</dbReference>
<dbReference type="Gene3D" id="2.60.40.10">
    <property type="entry name" value="Immunoglobulins"/>
    <property type="match status" value="1"/>
</dbReference>
<evidence type="ECO:0000256" key="8">
    <source>
        <dbReference type="ARBA" id="ARBA00023136"/>
    </source>
</evidence>
<proteinExistence type="predicted"/>
<keyword evidence="7" id="KW-0391">Immunity</keyword>
<dbReference type="GO" id="GO:0048006">
    <property type="term" value="P:antigen processing and presentation, endogenous lipid antigen via MHC class Ib"/>
    <property type="evidence" value="ECO:0007669"/>
    <property type="project" value="TreeGrafter"/>
</dbReference>
<keyword evidence="16" id="KW-1185">Reference proteome</keyword>
<sequence length="354" mass="40428">MRILPLLLLWGFPQVWGSSEGEWNEGAKATHYAVAVNHHSVPRENVTLRVLQVSSFINSSWMRTDCSVWLGELQTHSWDNDSDSVHFLLPWSYGNFSAQQWEKLLHVFQVYRISFKSDIEELRKMLQKPYPMEFQVSAGCEVYPWSGLETFFQVAYQGLEILNFKGNSWHPAPEAPSWVQKISKVLNQDQGTKDTIQQLLTDTCPQFVNDLLEAGKSDLEKQEKPEAWLSSGPTPGPGRLLLVCHVSGFYPKPVWVMWMRGEQEEPSTLQGDVLPNADKTWYLRVTVDVVTGEAADLSCRVKHSSLGGQDIVLHWDGSHVSVGWILFAVLASLLLLIIGFILWYRKHRNYEDIL</sequence>
<accession>A0A9B0TJC9</accession>
<dbReference type="GO" id="GO:0005765">
    <property type="term" value="C:lysosomal membrane"/>
    <property type="evidence" value="ECO:0007669"/>
    <property type="project" value="UniProtKB-SubCell"/>
</dbReference>
<evidence type="ECO:0000313" key="17">
    <source>
        <dbReference type="RefSeq" id="XP_006861805.1"/>
    </source>
</evidence>
<keyword evidence="8 13" id="KW-0472">Membrane</keyword>
<evidence type="ECO:0000256" key="3">
    <source>
        <dbReference type="ARBA" id="ARBA00004656"/>
    </source>
</evidence>
<dbReference type="InterPro" id="IPR013783">
    <property type="entry name" value="Ig-like_fold"/>
</dbReference>
<dbReference type="Pfam" id="PF07654">
    <property type="entry name" value="C1-set"/>
    <property type="match status" value="1"/>
</dbReference>
<evidence type="ECO:0000256" key="1">
    <source>
        <dbReference type="ARBA" id="ARBA00004251"/>
    </source>
</evidence>
<evidence type="ECO:0000256" key="4">
    <source>
        <dbReference type="ARBA" id="ARBA00022475"/>
    </source>
</evidence>
<dbReference type="InterPro" id="IPR050208">
    <property type="entry name" value="MHC_class-I_related"/>
</dbReference>
<dbReference type="PROSITE" id="PS50835">
    <property type="entry name" value="IG_LIKE"/>
    <property type="match status" value="1"/>
</dbReference>
<reference evidence="17" key="1">
    <citation type="submission" date="2025-08" db="UniProtKB">
        <authorList>
            <consortium name="RefSeq"/>
        </authorList>
    </citation>
    <scope>IDENTIFICATION</scope>
    <source>
        <tissue evidence="17">Spleen</tissue>
    </source>
</reference>
<dbReference type="PANTHER" id="PTHR16675:SF175">
    <property type="entry name" value="ANTIGEN-PRESENTING GLYCOPROTEIN CD1D"/>
    <property type="match status" value="1"/>
</dbReference>
<dbReference type="GO" id="GO:0005615">
    <property type="term" value="C:extracellular space"/>
    <property type="evidence" value="ECO:0007669"/>
    <property type="project" value="TreeGrafter"/>
</dbReference>
<dbReference type="Proteomes" id="UP000504623">
    <property type="component" value="Unplaced"/>
</dbReference>
<dbReference type="SUPFAM" id="SSF54452">
    <property type="entry name" value="MHC antigen-recognition domain"/>
    <property type="match status" value="1"/>
</dbReference>
<dbReference type="GO" id="GO:0030884">
    <property type="term" value="F:exogenous lipid antigen binding"/>
    <property type="evidence" value="ECO:0007669"/>
    <property type="project" value="TreeGrafter"/>
</dbReference>
<comment type="function">
    <text evidence="12">Antigen-presenting protein that binds self and non-self glycolipids and presents them to T-cell receptors on natural killer T-cells.</text>
</comment>